<dbReference type="AlphaFoldDB" id="A0A3L7CW49"/>
<feature type="region of interest" description="Disordered" evidence="1">
    <location>
        <begin position="45"/>
        <end position="66"/>
    </location>
</feature>
<proteinExistence type="predicted"/>
<comment type="caution">
    <text evidence="2">The sequence shown here is derived from an EMBL/GenBank/DDBJ whole genome shotgun (WGS) entry which is preliminary data.</text>
</comment>
<dbReference type="EMBL" id="RCTJ01000098">
    <property type="protein sequence ID" value="RLQ12909.1"/>
    <property type="molecule type" value="Genomic_DNA"/>
</dbReference>
<reference evidence="2 3" key="1">
    <citation type="submission" date="2018-10" db="EMBL/GenBank/DDBJ databases">
        <title>Geobacillus stearothermophilus in processing lines of powdered infant formula.</title>
        <authorList>
            <person name="Rhee M.S."/>
            <person name="Choi I.-G."/>
            <person name="Cho T.J."/>
            <person name="Park B."/>
        </authorList>
    </citation>
    <scope>NUCLEOTIDE SEQUENCE [LARGE SCALE GENOMIC DNA]</scope>
    <source>
        <strain evidence="2 3">FHS-PPGT130</strain>
    </source>
</reference>
<evidence type="ECO:0000313" key="3">
    <source>
        <dbReference type="Proteomes" id="UP000266922"/>
    </source>
</evidence>
<sequence length="66" mass="7463">LGRPPPDDETERGNVGAKTPGDMGGFVLISDAEIQRVHRIRFPPWQENITSRGREAHPRSVRYPQN</sequence>
<protein>
    <submittedName>
        <fullName evidence="2">Uncharacterized protein</fullName>
    </submittedName>
</protein>
<feature type="region of interest" description="Disordered" evidence="1">
    <location>
        <begin position="1"/>
        <end position="24"/>
    </location>
</feature>
<accession>A0A3L7CW49</accession>
<evidence type="ECO:0000313" key="2">
    <source>
        <dbReference type="EMBL" id="RLQ12909.1"/>
    </source>
</evidence>
<gene>
    <name evidence="2" type="ORF">D9548_14955</name>
</gene>
<dbReference type="Proteomes" id="UP000266922">
    <property type="component" value="Unassembled WGS sequence"/>
</dbReference>
<name>A0A3L7CW49_GEOSE</name>
<organism evidence="2 3">
    <name type="scientific">Geobacillus stearothermophilus</name>
    <name type="common">Bacillus stearothermophilus</name>
    <dbReference type="NCBI Taxonomy" id="1422"/>
    <lineage>
        <taxon>Bacteria</taxon>
        <taxon>Bacillati</taxon>
        <taxon>Bacillota</taxon>
        <taxon>Bacilli</taxon>
        <taxon>Bacillales</taxon>
        <taxon>Anoxybacillaceae</taxon>
        <taxon>Geobacillus</taxon>
    </lineage>
</organism>
<evidence type="ECO:0000256" key="1">
    <source>
        <dbReference type="SAM" id="MobiDB-lite"/>
    </source>
</evidence>
<feature type="non-terminal residue" evidence="2">
    <location>
        <position position="1"/>
    </location>
</feature>